<name>A0A7S1VG10_9EUKA</name>
<proteinExistence type="predicted"/>
<sequence>MENRIYQIRERILLSDTAGAAKVLQGALKKHGRAPPLLAVASLLELHRLNVGGANEYWAELNKATAGTSSPDTSTVVAVPSSLGNDDMVHSLWQRLQDVVSVAVVAGAAHDGRHGDVEARAFAERLLAQEAFLLGALRCHDSPGSAAAADAQARVALAVRANDWAAAASAVGRQARLAQGARQWHLQAVQAVAMLARLPAPLGAADLGPVVESDAPKAALILRLVTTLLTKALEAAPATLGTQQASVRDSLVSEVVLVLLETLERDGEADVALATLFDEQGKPVHPMRAVDHPWEASRAYARLLRRAGKADVALARYEAIVRAHPDDWIAWQLVALCAHTAAAADGTSDARAAAAARVAALAASIDAPKLRGPHLAELSASLLADEPDAAAVADQVHRHWSAFGGKPSFVNDVLQATRSLDPQALLDCLDAGAAPADGDCKAGLAWLQRVRCRAEVQQLLSTRLAATSDAWATLAVEAAARARDAAALASRYPKVYEYMESPVAGDDLLVVASTWLRGVGRLRDSSAAHVDALCVAMDPLLRNEWNFALRASVAECAVELGAGLLVRESWKRLDLRHAMLDSLAAPTFSNALFRLGFWTETRDLAEAHKSFVFNAASQTHRAVEGCFAQCTLTKVRELSEFLDRLRDSAAFAESIRHSLLCDLLAVGDVSLTAGSLLELLARISHVALGDTVSHLCVNDDTHALNLVRAVERGLALPARPDSLLALTEEQASRTAASALTTGSNVRRAVGPLRASRLQLQTHLLRVLPALARDLPPAEATAAGAAKRPSFGDHVVLAEAVAAFQQAVTEVAAARAAETEAGGAFAALQGRGEAHDEAGYAELGQAFAVAAAVAAAVRVGDAAAYEAAAASVAAAATSSFVALAGQLRSAVDAFVGGTGTPDGRALARLGVLLGVPLRCATIALGLAAQAMPVRAKKLGAPFKAIRATVQEAHDALAGACTHVVDSLTPVVDHKGEPWPLPADTVLASARTDKAVQTVAAELTNSWRESARRLRDSTRTTSKLLRSAFAA</sequence>
<dbReference type="AlphaFoldDB" id="A0A7S1VG10"/>
<dbReference type="EMBL" id="HBGL01009036">
    <property type="protein sequence ID" value="CAD9298531.1"/>
    <property type="molecule type" value="Transcribed_RNA"/>
</dbReference>
<organism evidence="1">
    <name type="scientific">Sexangularia sp. CB-2014</name>
    <dbReference type="NCBI Taxonomy" id="1486929"/>
    <lineage>
        <taxon>Eukaryota</taxon>
        <taxon>Amoebozoa</taxon>
        <taxon>Tubulinea</taxon>
        <taxon>Elardia</taxon>
        <taxon>Arcellinida</taxon>
        <taxon>Arcellinida incertae sedis</taxon>
        <taxon>Sexangularia</taxon>
    </lineage>
</organism>
<accession>A0A7S1VG10</accession>
<dbReference type="InterPro" id="IPR019183">
    <property type="entry name" value="NAA25_NatB_aux_su"/>
</dbReference>
<protein>
    <submittedName>
        <fullName evidence="1">Uncharacterized protein</fullName>
    </submittedName>
</protein>
<reference evidence="1" key="1">
    <citation type="submission" date="2021-01" db="EMBL/GenBank/DDBJ databases">
        <authorList>
            <person name="Corre E."/>
            <person name="Pelletier E."/>
            <person name="Niang G."/>
            <person name="Scheremetjew M."/>
            <person name="Finn R."/>
            <person name="Kale V."/>
            <person name="Holt S."/>
            <person name="Cochrane G."/>
            <person name="Meng A."/>
            <person name="Brown T."/>
            <person name="Cohen L."/>
        </authorList>
    </citation>
    <scope>NUCLEOTIDE SEQUENCE</scope>
    <source>
        <strain evidence="1">ATCC 50979</strain>
    </source>
</reference>
<evidence type="ECO:0000313" key="1">
    <source>
        <dbReference type="EMBL" id="CAD9298531.1"/>
    </source>
</evidence>
<dbReference type="Pfam" id="PF09797">
    <property type="entry name" value="NatB_MDM20"/>
    <property type="match status" value="1"/>
</dbReference>
<gene>
    <name evidence="1" type="ORF">SSP0437_LOCUS6999</name>
</gene>